<dbReference type="eggNOG" id="KOG2551">
    <property type="taxonomic scope" value="Eukaryota"/>
</dbReference>
<protein>
    <recommendedName>
        <fullName evidence="2">Serine hydrolase domain-containing protein</fullName>
    </recommendedName>
</protein>
<feature type="domain" description="Serine hydrolase" evidence="2">
    <location>
        <begin position="29"/>
        <end position="169"/>
    </location>
</feature>
<dbReference type="PANTHER" id="PTHR48070">
    <property type="entry name" value="ESTERASE OVCA2"/>
    <property type="match status" value="1"/>
</dbReference>
<evidence type="ECO:0000313" key="3">
    <source>
        <dbReference type="EnsemblProtists" id="EOD28088"/>
    </source>
</evidence>
<dbReference type="InterPro" id="IPR005645">
    <property type="entry name" value="FSH-like_dom"/>
</dbReference>
<dbReference type="GO" id="GO:0005737">
    <property type="term" value="C:cytoplasm"/>
    <property type="evidence" value="ECO:0007669"/>
    <property type="project" value="TreeGrafter"/>
</dbReference>
<dbReference type="Gene3D" id="3.40.50.1820">
    <property type="entry name" value="alpha/beta hydrolase"/>
    <property type="match status" value="1"/>
</dbReference>
<dbReference type="GO" id="GO:0016787">
    <property type="term" value="F:hydrolase activity"/>
    <property type="evidence" value="ECO:0007669"/>
    <property type="project" value="UniProtKB-KW"/>
</dbReference>
<dbReference type="STRING" id="2903.R1CYD6"/>
<organism evidence="3 4">
    <name type="scientific">Emiliania huxleyi (strain CCMP1516)</name>
    <dbReference type="NCBI Taxonomy" id="280463"/>
    <lineage>
        <taxon>Eukaryota</taxon>
        <taxon>Haptista</taxon>
        <taxon>Haptophyta</taxon>
        <taxon>Prymnesiophyceae</taxon>
        <taxon>Isochrysidales</taxon>
        <taxon>Noelaerhabdaceae</taxon>
        <taxon>Emiliania</taxon>
    </lineage>
</organism>
<dbReference type="GO" id="GO:0005634">
    <property type="term" value="C:nucleus"/>
    <property type="evidence" value="ECO:0007669"/>
    <property type="project" value="TreeGrafter"/>
</dbReference>
<dbReference type="GeneID" id="17273632"/>
<dbReference type="KEGG" id="ehx:EMIHUDRAFT_235157"/>
<dbReference type="AlphaFoldDB" id="A0A0D3JX53"/>
<dbReference type="PaxDb" id="2903-EOD28088"/>
<dbReference type="RefSeq" id="XP_005780517.1">
    <property type="nucleotide sequence ID" value="XM_005780460.1"/>
</dbReference>
<keyword evidence="4" id="KW-1185">Reference proteome</keyword>
<reference evidence="4" key="1">
    <citation type="journal article" date="2013" name="Nature">
        <title>Pan genome of the phytoplankton Emiliania underpins its global distribution.</title>
        <authorList>
            <person name="Read B.A."/>
            <person name="Kegel J."/>
            <person name="Klute M.J."/>
            <person name="Kuo A."/>
            <person name="Lefebvre S.C."/>
            <person name="Maumus F."/>
            <person name="Mayer C."/>
            <person name="Miller J."/>
            <person name="Monier A."/>
            <person name="Salamov A."/>
            <person name="Young J."/>
            <person name="Aguilar M."/>
            <person name="Claverie J.M."/>
            <person name="Frickenhaus S."/>
            <person name="Gonzalez K."/>
            <person name="Herman E.K."/>
            <person name="Lin Y.C."/>
            <person name="Napier J."/>
            <person name="Ogata H."/>
            <person name="Sarno A.F."/>
            <person name="Shmutz J."/>
            <person name="Schroeder D."/>
            <person name="de Vargas C."/>
            <person name="Verret F."/>
            <person name="von Dassow P."/>
            <person name="Valentin K."/>
            <person name="Van de Peer Y."/>
            <person name="Wheeler G."/>
            <person name="Dacks J.B."/>
            <person name="Delwiche C.F."/>
            <person name="Dyhrman S.T."/>
            <person name="Glockner G."/>
            <person name="John U."/>
            <person name="Richards T."/>
            <person name="Worden A.Z."/>
            <person name="Zhang X."/>
            <person name="Grigoriev I.V."/>
            <person name="Allen A.E."/>
            <person name="Bidle K."/>
            <person name="Borodovsky M."/>
            <person name="Bowler C."/>
            <person name="Brownlee C."/>
            <person name="Cock J.M."/>
            <person name="Elias M."/>
            <person name="Gladyshev V.N."/>
            <person name="Groth M."/>
            <person name="Guda C."/>
            <person name="Hadaegh A."/>
            <person name="Iglesias-Rodriguez M.D."/>
            <person name="Jenkins J."/>
            <person name="Jones B.M."/>
            <person name="Lawson T."/>
            <person name="Leese F."/>
            <person name="Lindquist E."/>
            <person name="Lobanov A."/>
            <person name="Lomsadze A."/>
            <person name="Malik S.B."/>
            <person name="Marsh M.E."/>
            <person name="Mackinder L."/>
            <person name="Mock T."/>
            <person name="Mueller-Roeber B."/>
            <person name="Pagarete A."/>
            <person name="Parker M."/>
            <person name="Probert I."/>
            <person name="Quesneville H."/>
            <person name="Raines C."/>
            <person name="Rensing S.A."/>
            <person name="Riano-Pachon D.M."/>
            <person name="Richier S."/>
            <person name="Rokitta S."/>
            <person name="Shiraiwa Y."/>
            <person name="Soanes D.M."/>
            <person name="van der Giezen M."/>
            <person name="Wahlund T.M."/>
            <person name="Williams B."/>
            <person name="Wilson W."/>
            <person name="Wolfe G."/>
            <person name="Wurch L.L."/>
        </authorList>
    </citation>
    <scope>NUCLEOTIDE SEQUENCE</scope>
</reference>
<dbReference type="SUPFAM" id="SSF53474">
    <property type="entry name" value="alpha/beta-Hydrolases"/>
    <property type="match status" value="1"/>
</dbReference>
<dbReference type="PANTHER" id="PTHR48070:SF6">
    <property type="entry name" value="ESTERASE OVCA2"/>
    <property type="match status" value="1"/>
</dbReference>
<keyword evidence="1" id="KW-0378">Hydrolase</keyword>
<reference evidence="3" key="2">
    <citation type="submission" date="2024-10" db="UniProtKB">
        <authorList>
            <consortium name="EnsemblProtists"/>
        </authorList>
    </citation>
    <scope>IDENTIFICATION</scope>
</reference>
<dbReference type="InterPro" id="IPR050593">
    <property type="entry name" value="LovG"/>
</dbReference>
<accession>A0A0D3JX53</accession>
<dbReference type="Pfam" id="PF03959">
    <property type="entry name" value="FSH1"/>
    <property type="match status" value="1"/>
</dbReference>
<name>A0A0D3JX53_EMIH1</name>
<dbReference type="HOGENOM" id="CLU_1201767_0_0_1"/>
<evidence type="ECO:0000259" key="2">
    <source>
        <dbReference type="Pfam" id="PF03959"/>
    </source>
</evidence>
<evidence type="ECO:0000313" key="4">
    <source>
        <dbReference type="Proteomes" id="UP000013827"/>
    </source>
</evidence>
<sequence length="231" mass="25181">MAQSLQQLHQRFAGRVQFECLEGPHAAPDAWGGRSWIATDNGEADDGSEVKWSSTLALVKRAILAHGPYDGLWGYSMGAATSSLLVAALPPGTFRFAVLAAGYKTAKQPKLLALLADATPICTPTLHIHGQSDGIILPEWSRYLMDHFDEGTRELCTHPGEHLAVPKTDAGLRQVELFLSRQGAPWGWRATARRSDGVDRPWDHRNEAELEIAKSTPSFQLIPGQEPVLAA</sequence>
<dbReference type="EnsemblProtists" id="EOD28088">
    <property type="protein sequence ID" value="EOD28088"/>
    <property type="gene ID" value="EMIHUDRAFT_235157"/>
</dbReference>
<dbReference type="InterPro" id="IPR029058">
    <property type="entry name" value="AB_hydrolase_fold"/>
</dbReference>
<proteinExistence type="predicted"/>
<evidence type="ECO:0000256" key="1">
    <source>
        <dbReference type="ARBA" id="ARBA00022801"/>
    </source>
</evidence>
<dbReference type="Proteomes" id="UP000013827">
    <property type="component" value="Unassembled WGS sequence"/>
</dbReference>